<dbReference type="eggNOG" id="KOG1721">
    <property type="taxonomic scope" value="Eukaryota"/>
</dbReference>
<dbReference type="OMA" id="CEYGAVR"/>
<feature type="region of interest" description="Disordered" evidence="17">
    <location>
        <begin position="253"/>
        <end position="323"/>
    </location>
</feature>
<dbReference type="GO" id="GO:0006325">
    <property type="term" value="P:chromatin organization"/>
    <property type="evidence" value="ECO:0007669"/>
    <property type="project" value="UniProtKB-KW"/>
</dbReference>
<evidence type="ECO:0000256" key="11">
    <source>
        <dbReference type="ARBA" id="ARBA00023125"/>
    </source>
</evidence>
<dbReference type="InterPro" id="IPR013087">
    <property type="entry name" value="Znf_C2H2_type"/>
</dbReference>
<keyword evidence="8" id="KW-0832">Ubl conjugation</keyword>
<evidence type="ECO:0000256" key="5">
    <source>
        <dbReference type="ARBA" id="ARBA00022737"/>
    </source>
</evidence>
<evidence type="ECO:0000256" key="9">
    <source>
        <dbReference type="ARBA" id="ARBA00022853"/>
    </source>
</evidence>
<comment type="subcellular location">
    <subcellularLocation>
        <location evidence="1">Nucleus</location>
    </subcellularLocation>
</comment>
<organism evidence="19 20">
    <name type="scientific">Ornithorhynchus anatinus</name>
    <name type="common">Duckbill platypus</name>
    <dbReference type="NCBI Taxonomy" id="9258"/>
    <lineage>
        <taxon>Eukaryota</taxon>
        <taxon>Metazoa</taxon>
        <taxon>Chordata</taxon>
        <taxon>Craniata</taxon>
        <taxon>Vertebrata</taxon>
        <taxon>Euteleostomi</taxon>
        <taxon>Mammalia</taxon>
        <taxon>Monotremata</taxon>
        <taxon>Ornithorhynchidae</taxon>
        <taxon>Ornithorhynchus</taxon>
    </lineage>
</organism>
<gene>
    <name evidence="19" type="primary">ZNF518B</name>
</gene>
<dbReference type="CTD" id="85460"/>
<accession>F7EAK5</accession>
<dbReference type="GO" id="GO:0008270">
    <property type="term" value="F:zinc ion binding"/>
    <property type="evidence" value="ECO:0007669"/>
    <property type="project" value="UniProtKB-KW"/>
</dbReference>
<feature type="compositionally biased region" description="Polar residues" evidence="17">
    <location>
        <begin position="285"/>
        <end position="298"/>
    </location>
</feature>
<proteinExistence type="inferred from homology"/>
<evidence type="ECO:0000256" key="13">
    <source>
        <dbReference type="ARBA" id="ARBA00023242"/>
    </source>
</evidence>
<dbReference type="AlphaFoldDB" id="F7EAK5"/>
<keyword evidence="11" id="KW-0238">DNA-binding</keyword>
<evidence type="ECO:0000256" key="7">
    <source>
        <dbReference type="ARBA" id="ARBA00022833"/>
    </source>
</evidence>
<evidence type="ECO:0000256" key="15">
    <source>
        <dbReference type="ARBA" id="ARBA00069540"/>
    </source>
</evidence>
<keyword evidence="6 16" id="KW-0863">Zinc-finger</keyword>
<keyword evidence="20" id="KW-1185">Reference proteome</keyword>
<keyword evidence="12" id="KW-0804">Transcription</keyword>
<dbReference type="GeneID" id="100081412"/>
<feature type="compositionally biased region" description="Polar residues" evidence="17">
    <location>
        <begin position="418"/>
        <end position="429"/>
    </location>
</feature>
<sequence>MPMKGHVEGLAARSSYFLDWDFDMHFFLEMQIKKMKEMVPPLYAQQTNDANDSSSTSPKQPKSEKGKQPNGQEAQSLCYQGNEAEGGRVSAVTCGKCGSVHQIPTTDSKKQNQRSPSADQKLFVCNQCSLRVPPPFHFVSDTAGAVDVGSTEKSIPRKNENKFQVRNFQPGKYYCDKCRFSTKDPLQYKKHMIQHEEIQFICSHCNHISYTKGEFQRHLVKHTGTFPYKCEYCSYGAIRNDYIVKHTRRVHETVNHKRQIKPNGGPARKRAAWPPGDKGLLGAQNGPNTKGRFNSPSSAGPFREGQVGVGGRADPREPGKETAAVPERVGVLDSTGETLFEDRNVEVEVVSPVKEPVLPGMPLTVVAPAELVVPANCLAQLLDIKTVNGTQQLILKLIPLREKNLFKPACGPAPERSNFPSSQAVSEQGKSAPAAPTKPPSPTGRVREPADGGDGKHKGSERLGSSYPCPSGWSSANTQGRGEPCPGRDPGVALTRETISESGRPDRFPVSLLPLDGDGSSVTPKLSKGINGDSCRTQRKAAVLPVHSAAFHREDGKRAGDQPTRPADEGPSTAAGSHLGASPSGQGGSGSGTGAGSLCKIPPSHLPLETSVVGRDSHLSELALAPNGLTPVSSDVSQTLETTPGDSLELDISTGHPRSPEGPVISSVFSLSTGEENVPEGIKWGDPTHKSKSAALLCEKIARLISASESAARPSFCLPAAKQQHSVPAELLKGRSLEGLDVPGPGTDSPSPPETQNGGEAGEQFVHVAVGPPGDEGDRKINFRGMKKAHIATPVFIPEGTVLRVLNCGEKAHEVESESQEPLKPYCNETLLPRPVPLSALEKPGPDFPSLLGDVESTDRPRNLRAFARSKAAREATPHSPTSKQTPTPPHPPKGSNPNKPSRPAAKGSPTPRCKSKPGNQSRKKAKGQLSGERPHVVVARQLRLAPAKVGQLIKCPRRNQPVIVLNHPDVDPPEVINVMKIINKYKGNVLKVVLSERTSHQLGIRRNHRRLTCRNLETASPVKKQIMLKMKLKKIHKNNYQEMHHLKEES</sequence>
<evidence type="ECO:0000256" key="12">
    <source>
        <dbReference type="ARBA" id="ARBA00023163"/>
    </source>
</evidence>
<dbReference type="PROSITE" id="PS50157">
    <property type="entry name" value="ZINC_FINGER_C2H2_2"/>
    <property type="match status" value="1"/>
</dbReference>
<dbReference type="SUPFAM" id="SSF57667">
    <property type="entry name" value="beta-beta-alpha zinc fingers"/>
    <property type="match status" value="1"/>
</dbReference>
<feature type="domain" description="C2H2-type" evidence="18">
    <location>
        <begin position="200"/>
        <end position="227"/>
    </location>
</feature>
<dbReference type="InParanoid" id="F7EAK5"/>
<evidence type="ECO:0000256" key="14">
    <source>
        <dbReference type="ARBA" id="ARBA00054986"/>
    </source>
</evidence>
<dbReference type="PANTHER" id="PTHR24403">
    <property type="entry name" value="ZINC FINGER PROTEIN"/>
    <property type="match status" value="1"/>
</dbReference>
<dbReference type="GO" id="GO:0000981">
    <property type="term" value="F:DNA-binding transcription factor activity, RNA polymerase II-specific"/>
    <property type="evidence" value="ECO:0000318"/>
    <property type="project" value="GO_Central"/>
</dbReference>
<keyword evidence="9" id="KW-0156">Chromatin regulator</keyword>
<dbReference type="Gene3D" id="3.30.160.60">
    <property type="entry name" value="Classic Zinc Finger"/>
    <property type="match status" value="1"/>
</dbReference>
<feature type="compositionally biased region" description="Basic and acidic residues" evidence="17">
    <location>
        <begin position="445"/>
        <end position="461"/>
    </location>
</feature>
<reference evidence="19" key="3">
    <citation type="submission" date="2025-09" db="UniProtKB">
        <authorList>
            <consortium name="Ensembl"/>
        </authorList>
    </citation>
    <scope>IDENTIFICATION</scope>
    <source>
        <strain evidence="19">Glennie</strain>
    </source>
</reference>
<keyword evidence="3" id="KW-1017">Isopeptide bond</keyword>
<dbReference type="GO" id="GO:0005634">
    <property type="term" value="C:nucleus"/>
    <property type="evidence" value="ECO:0007669"/>
    <property type="project" value="UniProtKB-SubCell"/>
</dbReference>
<feature type="compositionally biased region" description="Basic and acidic residues" evidence="17">
    <location>
        <begin position="551"/>
        <end position="560"/>
    </location>
</feature>
<dbReference type="HOGENOM" id="CLU_015341_0_0_1"/>
<reference evidence="19" key="2">
    <citation type="submission" date="2025-08" db="UniProtKB">
        <authorList>
            <consortium name="Ensembl"/>
        </authorList>
    </citation>
    <scope>IDENTIFICATION</scope>
    <source>
        <strain evidence="19">Glennie</strain>
    </source>
</reference>
<feature type="region of interest" description="Disordered" evidence="17">
    <location>
        <begin position="409"/>
        <end position="602"/>
    </location>
</feature>
<feature type="compositionally biased region" description="Gly residues" evidence="17">
    <location>
        <begin position="585"/>
        <end position="595"/>
    </location>
</feature>
<evidence type="ECO:0000256" key="8">
    <source>
        <dbReference type="ARBA" id="ARBA00022843"/>
    </source>
</evidence>
<evidence type="ECO:0000256" key="2">
    <source>
        <dbReference type="ARBA" id="ARBA00006991"/>
    </source>
</evidence>
<keyword evidence="7" id="KW-0862">Zinc</keyword>
<dbReference type="GO" id="GO:0000978">
    <property type="term" value="F:RNA polymerase II cis-regulatory region sequence-specific DNA binding"/>
    <property type="evidence" value="ECO:0000318"/>
    <property type="project" value="GO_Central"/>
</dbReference>
<evidence type="ECO:0000256" key="1">
    <source>
        <dbReference type="ARBA" id="ARBA00004123"/>
    </source>
</evidence>
<dbReference type="PANTHER" id="PTHR24403:SF100">
    <property type="entry name" value="C2H2-TYPE DOMAIN-CONTAINING PROTEIN"/>
    <property type="match status" value="1"/>
</dbReference>
<dbReference type="FunFam" id="3.30.160.60:FF:004065">
    <property type="match status" value="1"/>
</dbReference>
<evidence type="ECO:0000256" key="17">
    <source>
        <dbReference type="SAM" id="MobiDB-lite"/>
    </source>
</evidence>
<evidence type="ECO:0000313" key="19">
    <source>
        <dbReference type="Ensembl" id="ENSOANP00000021900.2"/>
    </source>
</evidence>
<dbReference type="Bgee" id="ENSOANG00000013888">
    <property type="expression patterns" value="Expressed in testis and 8 other cell types or tissues"/>
</dbReference>
<dbReference type="FunCoup" id="F7EAK5">
    <property type="interactions" value="285"/>
</dbReference>
<dbReference type="GeneTree" id="ENSGT00940000160595"/>
<dbReference type="RefSeq" id="XP_028918615.1">
    <property type="nucleotide sequence ID" value="XM_029062782.2"/>
</dbReference>
<keyword evidence="5" id="KW-0677">Repeat</keyword>
<dbReference type="Proteomes" id="UP000002279">
    <property type="component" value="Chromosome 4"/>
</dbReference>
<feature type="compositionally biased region" description="Polar residues" evidence="17">
    <location>
        <begin position="46"/>
        <end position="60"/>
    </location>
</feature>
<dbReference type="GO" id="GO:0006355">
    <property type="term" value="P:regulation of DNA-templated transcription"/>
    <property type="evidence" value="ECO:0000318"/>
    <property type="project" value="GO_Central"/>
</dbReference>
<keyword evidence="4" id="KW-0479">Metal-binding</keyword>
<evidence type="ECO:0000256" key="4">
    <source>
        <dbReference type="ARBA" id="ARBA00022723"/>
    </source>
</evidence>
<evidence type="ECO:0000256" key="10">
    <source>
        <dbReference type="ARBA" id="ARBA00023015"/>
    </source>
</evidence>
<name>F7EAK5_ORNAN</name>
<keyword evidence="10" id="KW-0805">Transcription regulation</keyword>
<protein>
    <recommendedName>
        <fullName evidence="15">Zinc finger protein 518B</fullName>
    </recommendedName>
</protein>
<feature type="compositionally biased region" description="Polar residues" evidence="17">
    <location>
        <begin position="630"/>
        <end position="645"/>
    </location>
</feature>
<dbReference type="InterPro" id="IPR036236">
    <property type="entry name" value="Znf_C2H2_sf"/>
</dbReference>
<evidence type="ECO:0000313" key="20">
    <source>
        <dbReference type="Proteomes" id="UP000002279"/>
    </source>
</evidence>
<reference evidence="19 20" key="1">
    <citation type="journal article" date="2008" name="Nature">
        <title>Genome analysis of the platypus reveals unique signatures of evolution.</title>
        <authorList>
            <person name="Warren W.C."/>
            <person name="Hillier L.W."/>
            <person name="Marshall Graves J.A."/>
            <person name="Birney E."/>
            <person name="Ponting C.P."/>
            <person name="Grutzner F."/>
            <person name="Belov K."/>
            <person name="Miller W."/>
            <person name="Clarke L."/>
            <person name="Chinwalla A.T."/>
            <person name="Yang S.P."/>
            <person name="Heger A."/>
            <person name="Locke D.P."/>
            <person name="Miethke P."/>
            <person name="Waters P.D."/>
            <person name="Veyrunes F."/>
            <person name="Fulton L."/>
            <person name="Fulton B."/>
            <person name="Graves T."/>
            <person name="Wallis J."/>
            <person name="Puente X.S."/>
            <person name="Lopez-Otin C."/>
            <person name="Ordonez G.R."/>
            <person name="Eichler E.E."/>
            <person name="Chen L."/>
            <person name="Cheng Z."/>
            <person name="Deakin J.E."/>
            <person name="Alsop A."/>
            <person name="Thompson K."/>
            <person name="Kirby P."/>
            <person name="Papenfuss A.T."/>
            <person name="Wakefield M.J."/>
            <person name="Olender T."/>
            <person name="Lancet D."/>
            <person name="Huttley G.A."/>
            <person name="Smit A.F."/>
            <person name="Pask A."/>
            <person name="Temple-Smith P."/>
            <person name="Batzer M.A."/>
            <person name="Walker J.A."/>
            <person name="Konkel M.K."/>
            <person name="Harris R.S."/>
            <person name="Whittington C.M."/>
            <person name="Wong E.S."/>
            <person name="Gemmell N.J."/>
            <person name="Buschiazzo E."/>
            <person name="Vargas Jentzsch I.M."/>
            <person name="Merkel A."/>
            <person name="Schmitz J."/>
            <person name="Zemann A."/>
            <person name="Churakov G."/>
            <person name="Kriegs J.O."/>
            <person name="Brosius J."/>
            <person name="Murchison E.P."/>
            <person name="Sachidanandam R."/>
            <person name="Smith C."/>
            <person name="Hannon G.J."/>
            <person name="Tsend-Ayush E."/>
            <person name="McMillan D."/>
            <person name="Attenborough R."/>
            <person name="Rens W."/>
            <person name="Ferguson-Smith M."/>
            <person name="Lefevre C.M."/>
            <person name="Sharp J.A."/>
            <person name="Nicholas K.R."/>
            <person name="Ray D.A."/>
            <person name="Kube M."/>
            <person name="Reinhardt R."/>
            <person name="Pringle T.H."/>
            <person name="Taylor J."/>
            <person name="Jones R.C."/>
            <person name="Nixon B."/>
            <person name="Dacheux J.L."/>
            <person name="Niwa H."/>
            <person name="Sekita Y."/>
            <person name="Huang X."/>
            <person name="Stark A."/>
            <person name="Kheradpour P."/>
            <person name="Kellis M."/>
            <person name="Flicek P."/>
            <person name="Chen Y."/>
            <person name="Webber C."/>
            <person name="Hardison R."/>
            <person name="Nelson J."/>
            <person name="Hallsworth-Pepin K."/>
            <person name="Delehaunty K."/>
            <person name="Markovic C."/>
            <person name="Minx P."/>
            <person name="Feng Y."/>
            <person name="Kremitzki C."/>
            <person name="Mitreva M."/>
            <person name="Glasscock J."/>
            <person name="Wylie T."/>
            <person name="Wohldmann P."/>
            <person name="Thiru P."/>
            <person name="Nhan M.N."/>
            <person name="Pohl C.S."/>
            <person name="Smith S.M."/>
            <person name="Hou S."/>
            <person name="Nefedov M."/>
            <person name="de Jong P.J."/>
            <person name="Renfree M.B."/>
            <person name="Mardis E.R."/>
            <person name="Wilson R.K."/>
        </authorList>
    </citation>
    <scope>NUCLEOTIDE SEQUENCE [LARGE SCALE GENOMIC DNA]</scope>
    <source>
        <strain evidence="19 20">Glennie</strain>
    </source>
</reference>
<evidence type="ECO:0000256" key="6">
    <source>
        <dbReference type="ARBA" id="ARBA00022771"/>
    </source>
</evidence>
<evidence type="ECO:0000256" key="3">
    <source>
        <dbReference type="ARBA" id="ARBA00022499"/>
    </source>
</evidence>
<evidence type="ECO:0000256" key="16">
    <source>
        <dbReference type="PROSITE-ProRule" id="PRU00042"/>
    </source>
</evidence>
<evidence type="ECO:0000259" key="18">
    <source>
        <dbReference type="PROSITE" id="PS50157"/>
    </source>
</evidence>
<dbReference type="STRING" id="9258.ENSOANP00000021900"/>
<feature type="region of interest" description="Disordered" evidence="17">
    <location>
        <begin position="837"/>
        <end position="935"/>
    </location>
</feature>
<dbReference type="Ensembl" id="ENSOANT00000021903.2">
    <property type="protein sequence ID" value="ENSOANP00000021900.2"/>
    <property type="gene ID" value="ENSOANG00000013888.2"/>
</dbReference>
<comment type="function">
    <text evidence="14">Through its association with the EHMT1-EHMT2/G9A and PRC2/EED-EZH2 histone methyltransferase complexes may function in gene silencing, regulating repressive post-translational methylation of histone tails at promoters of target genes.</text>
</comment>
<comment type="similarity">
    <text evidence="2">Belongs to the krueppel C2H2-type zinc-finger protein family.</text>
</comment>
<dbReference type="InterPro" id="IPR050688">
    <property type="entry name" value="Zinc_finger/UBP_domain"/>
</dbReference>
<dbReference type="SMART" id="SM00355">
    <property type="entry name" value="ZnF_C2H2"/>
    <property type="match status" value="3"/>
</dbReference>
<feature type="region of interest" description="Disordered" evidence="17">
    <location>
        <begin position="46"/>
        <end position="74"/>
    </location>
</feature>
<feature type="region of interest" description="Disordered" evidence="17">
    <location>
        <begin position="626"/>
        <end position="663"/>
    </location>
</feature>
<feature type="region of interest" description="Disordered" evidence="17">
    <location>
        <begin position="737"/>
        <end position="760"/>
    </location>
</feature>
<keyword evidence="13" id="KW-0539">Nucleus</keyword>